<keyword evidence="1" id="KW-0812">Transmembrane</keyword>
<reference evidence="2 3" key="1">
    <citation type="journal article" date="2009" name="Stand. Genomic Sci.">
        <title>Complete genome sequence of Pirellula staleyi type strain (ATCC 27377).</title>
        <authorList>
            <person name="Clum A."/>
            <person name="Tindall B.J."/>
            <person name="Sikorski J."/>
            <person name="Ivanova N."/>
            <person name="Mavrommatis K."/>
            <person name="Lucas S."/>
            <person name="Glavina del Rio T."/>
            <person name="Nolan M."/>
            <person name="Chen F."/>
            <person name="Tice H."/>
            <person name="Pitluck S."/>
            <person name="Cheng J.F."/>
            <person name="Chertkov O."/>
            <person name="Brettin T."/>
            <person name="Han C."/>
            <person name="Detter J.C."/>
            <person name="Kuske C."/>
            <person name="Bruce D."/>
            <person name="Goodwin L."/>
            <person name="Ovchinikova G."/>
            <person name="Pati A."/>
            <person name="Mikhailova N."/>
            <person name="Chen A."/>
            <person name="Palaniappan K."/>
            <person name="Land M."/>
            <person name="Hauser L."/>
            <person name="Chang Y.J."/>
            <person name="Jeffries C.D."/>
            <person name="Chain P."/>
            <person name="Rohde M."/>
            <person name="Goker M."/>
            <person name="Bristow J."/>
            <person name="Eisen J.A."/>
            <person name="Markowitz V."/>
            <person name="Hugenholtz P."/>
            <person name="Kyrpides N.C."/>
            <person name="Klenk H.P."/>
            <person name="Lapidus A."/>
        </authorList>
    </citation>
    <scope>NUCLEOTIDE SEQUENCE [LARGE SCALE GENOMIC DNA]</scope>
    <source>
        <strain evidence="3">ATCC 27377 / DSM 6068 / ICPB 4128</strain>
    </source>
</reference>
<dbReference type="HOGENOM" id="CLU_803761_0_0_0"/>
<feature type="transmembrane region" description="Helical" evidence="1">
    <location>
        <begin position="66"/>
        <end position="87"/>
    </location>
</feature>
<organism evidence="2 3">
    <name type="scientific">Pirellula staleyi (strain ATCC 27377 / DSM 6068 / ICPB 4128)</name>
    <name type="common">Pirella staleyi</name>
    <dbReference type="NCBI Taxonomy" id="530564"/>
    <lineage>
        <taxon>Bacteria</taxon>
        <taxon>Pseudomonadati</taxon>
        <taxon>Planctomycetota</taxon>
        <taxon>Planctomycetia</taxon>
        <taxon>Pirellulales</taxon>
        <taxon>Pirellulaceae</taxon>
        <taxon>Pirellula</taxon>
    </lineage>
</organism>
<proteinExistence type="predicted"/>
<feature type="transmembrane region" description="Helical" evidence="1">
    <location>
        <begin position="168"/>
        <end position="184"/>
    </location>
</feature>
<gene>
    <name evidence="2" type="ordered locus">Psta_1411</name>
</gene>
<dbReference type="EMBL" id="CP001848">
    <property type="protein sequence ID" value="ADB16087.1"/>
    <property type="molecule type" value="Genomic_DNA"/>
</dbReference>
<keyword evidence="1" id="KW-0472">Membrane</keyword>
<dbReference type="Proteomes" id="UP000001887">
    <property type="component" value="Chromosome"/>
</dbReference>
<protein>
    <submittedName>
        <fullName evidence="2">Uncharacterized protein</fullName>
    </submittedName>
</protein>
<evidence type="ECO:0000313" key="3">
    <source>
        <dbReference type="Proteomes" id="UP000001887"/>
    </source>
</evidence>
<evidence type="ECO:0000256" key="1">
    <source>
        <dbReference type="SAM" id="Phobius"/>
    </source>
</evidence>
<name>D2QWY3_PIRSD</name>
<dbReference type="AlphaFoldDB" id="D2QWY3"/>
<feature type="transmembrane region" description="Helical" evidence="1">
    <location>
        <begin position="236"/>
        <end position="255"/>
    </location>
</feature>
<dbReference type="KEGG" id="psl:Psta_1411"/>
<feature type="transmembrane region" description="Helical" evidence="1">
    <location>
        <begin position="280"/>
        <end position="299"/>
    </location>
</feature>
<keyword evidence="1" id="KW-1133">Transmembrane helix</keyword>
<accession>D2QWY3</accession>
<feature type="transmembrane region" description="Helical" evidence="1">
    <location>
        <begin position="116"/>
        <end position="138"/>
    </location>
</feature>
<keyword evidence="3" id="KW-1185">Reference proteome</keyword>
<evidence type="ECO:0000313" key="2">
    <source>
        <dbReference type="EMBL" id="ADB16087.1"/>
    </source>
</evidence>
<feature type="transmembrane region" description="Helical" evidence="1">
    <location>
        <begin position="36"/>
        <end position="59"/>
    </location>
</feature>
<sequence precursor="true">MDRRNRRLFVLAWLFLVHGLADLAVALYRCLEIAPSFTDFLATSLPRAQLALLVAWVVLGREPLLWRLLGTVISLSWIFTIFSAFHFPGYYKPSMGEAWLVSDFGYYFRPTGPGDLLLKAPVIVGVMLVPLVIAKLVFWWRERRTQAPLAEPIAATTHHFFQFRFQDILLWNLAVALVLTAIAAEPHEGWFEVLGSRWWMMSIQRATPYSRAMQLAAIPTSLAMLVAIVPVRTRTALVAQLLLIIVVGVIPALLVDRYCRSSDLVSFYAGVWRTFPREGRIVLCSSLIVGGSSWLVRLYDSAIRRRRAPAASLPQFAPSDAESAIPIVASLADPPPSPKLQHSSP</sequence>
<feature type="transmembrane region" description="Helical" evidence="1">
    <location>
        <begin position="209"/>
        <end position="229"/>
    </location>
</feature>